<dbReference type="EMBL" id="CP143791">
    <property type="protein sequence ID" value="WVN90663.1"/>
    <property type="molecule type" value="Genomic_DNA"/>
</dbReference>
<reference evidence="2" key="3">
    <citation type="submission" date="2024-01" db="EMBL/GenBank/DDBJ databases">
        <authorList>
            <person name="Coelho M.A."/>
            <person name="David-Palma M."/>
            <person name="Shea T."/>
            <person name="Sun S."/>
            <person name="Cuomo C.A."/>
            <person name="Heitman J."/>
        </authorList>
    </citation>
    <scope>NUCLEOTIDE SEQUENCE</scope>
    <source>
        <strain evidence="2">CBS 7841</strain>
    </source>
</reference>
<feature type="compositionally biased region" description="Polar residues" evidence="1">
    <location>
        <begin position="11"/>
        <end position="31"/>
    </location>
</feature>
<gene>
    <name evidence="2" type="ORF">L203_105905</name>
</gene>
<evidence type="ECO:0000313" key="2">
    <source>
        <dbReference type="EMBL" id="WVN90663.1"/>
    </source>
</evidence>
<dbReference type="AlphaFoldDB" id="A0A1E3HJ41"/>
<sequence>MTREWLPPTGNEEQTQAGSAASIPPSNATQPDFATLLDTRRGQLSKLMTSVLANELAWARMKSGTGDGYYAKHMEAALADINNNPPVKTTIEDFVKSVFNAPRRDSRFVRNEGVVPKDGFFRLVGQDRSSNERREAIVKYSSLGYDPNAIWEYTDKDRTDLSAVSGRLTNQTLASLASYGMPNSTIPPNASSALPPSPYLPVAKSTDVGEKMESCIRDHLKAIKEDYGLSDNMPLWGLSAGIQSVNVDKNDLMLYMRYSGGNGSLNGETIQKGMVLTDIGKLNLEGNVMDITHN</sequence>
<name>A0A1E3HJ41_9TREE</name>
<organism evidence="2 3">
    <name type="scientific">Cryptococcus depauperatus CBS 7841</name>
    <dbReference type="NCBI Taxonomy" id="1295531"/>
    <lineage>
        <taxon>Eukaryota</taxon>
        <taxon>Fungi</taxon>
        <taxon>Dikarya</taxon>
        <taxon>Basidiomycota</taxon>
        <taxon>Agaricomycotina</taxon>
        <taxon>Tremellomycetes</taxon>
        <taxon>Tremellales</taxon>
        <taxon>Cryptococcaceae</taxon>
        <taxon>Cryptococcus</taxon>
    </lineage>
</organism>
<evidence type="ECO:0000256" key="1">
    <source>
        <dbReference type="SAM" id="MobiDB-lite"/>
    </source>
</evidence>
<keyword evidence="3" id="KW-1185">Reference proteome</keyword>
<proteinExistence type="predicted"/>
<dbReference type="VEuPathDB" id="FungiDB:L203_06419"/>
<accession>A0A1E3HJ41</accession>
<feature type="region of interest" description="Disordered" evidence="1">
    <location>
        <begin position="1"/>
        <end position="31"/>
    </location>
</feature>
<dbReference type="GeneID" id="91090113"/>
<reference evidence="2" key="1">
    <citation type="submission" date="2016-06" db="EMBL/GenBank/DDBJ databases">
        <authorList>
            <person name="Cuomo C."/>
            <person name="Litvintseva A."/>
            <person name="Heitman J."/>
            <person name="Chen Y."/>
            <person name="Sun S."/>
            <person name="Springer D."/>
            <person name="Dromer F."/>
            <person name="Young S."/>
            <person name="Zeng Q."/>
            <person name="Chapman S."/>
            <person name="Gujja S."/>
            <person name="Saif S."/>
            <person name="Birren B."/>
        </authorList>
    </citation>
    <scope>NUCLEOTIDE SEQUENCE</scope>
    <source>
        <strain evidence="2">CBS 7841</strain>
    </source>
</reference>
<dbReference type="RefSeq" id="XP_066071363.1">
    <property type="nucleotide sequence ID" value="XM_066215266.1"/>
</dbReference>
<reference evidence="2" key="2">
    <citation type="journal article" date="2022" name="Elife">
        <title>Obligate sexual reproduction of a homothallic fungus closely related to the Cryptococcus pathogenic species complex.</title>
        <authorList>
            <person name="Passer A.R."/>
            <person name="Clancey S.A."/>
            <person name="Shea T."/>
            <person name="David-Palma M."/>
            <person name="Averette A.F."/>
            <person name="Boekhout T."/>
            <person name="Porcel B.M."/>
            <person name="Nowrousian M."/>
            <person name="Cuomo C.A."/>
            <person name="Sun S."/>
            <person name="Heitman J."/>
            <person name="Coelho M.A."/>
        </authorList>
    </citation>
    <scope>NUCLEOTIDE SEQUENCE</scope>
    <source>
        <strain evidence="2">CBS 7841</strain>
    </source>
</reference>
<dbReference type="KEGG" id="cdep:91090113"/>
<evidence type="ECO:0000313" key="3">
    <source>
        <dbReference type="Proteomes" id="UP000094043"/>
    </source>
</evidence>
<protein>
    <submittedName>
        <fullName evidence="2">Uncharacterized protein</fullName>
    </submittedName>
</protein>
<dbReference type="Proteomes" id="UP000094043">
    <property type="component" value="Chromosome 8"/>
</dbReference>